<name>A0ABU9ELU5_LIMFS</name>
<dbReference type="RefSeq" id="WP_368663001.1">
    <property type="nucleotide sequence ID" value="NZ_JBBWYZ010000009.1"/>
</dbReference>
<evidence type="ECO:0000313" key="3">
    <source>
        <dbReference type="Proteomes" id="UP001387447"/>
    </source>
</evidence>
<evidence type="ECO:0000313" key="2">
    <source>
        <dbReference type="EMBL" id="MEK9512233.1"/>
    </source>
</evidence>
<feature type="transmembrane region" description="Helical" evidence="1">
    <location>
        <begin position="28"/>
        <end position="47"/>
    </location>
</feature>
<keyword evidence="3" id="KW-1185">Reference proteome</keyword>
<accession>A0ABU9ELU5</accession>
<dbReference type="EMBL" id="JBBWYZ010000009">
    <property type="protein sequence ID" value="MEK9512233.1"/>
    <property type="molecule type" value="Genomic_DNA"/>
</dbReference>
<proteinExistence type="predicted"/>
<gene>
    <name evidence="2" type="ORF">AAEJ74_11205</name>
</gene>
<evidence type="ECO:0000256" key="1">
    <source>
        <dbReference type="SAM" id="Phobius"/>
    </source>
</evidence>
<comment type="caution">
    <text evidence="2">The sequence shown here is derived from an EMBL/GenBank/DDBJ whole genome shotgun (WGS) entry which is preliminary data.</text>
</comment>
<organism evidence="2 3">
    <name type="scientific">Limnospira fusiformis PMC 851.14</name>
    <dbReference type="NCBI Taxonomy" id="2219512"/>
    <lineage>
        <taxon>Bacteria</taxon>
        <taxon>Bacillati</taxon>
        <taxon>Cyanobacteriota</taxon>
        <taxon>Cyanophyceae</taxon>
        <taxon>Oscillatoriophycideae</taxon>
        <taxon>Oscillatoriales</taxon>
        <taxon>Sirenicapillariaceae</taxon>
        <taxon>Limnospira</taxon>
    </lineage>
</organism>
<keyword evidence="1" id="KW-0472">Membrane</keyword>
<dbReference type="Proteomes" id="UP001387447">
    <property type="component" value="Unassembled WGS sequence"/>
</dbReference>
<keyword evidence="1" id="KW-0812">Transmembrane</keyword>
<keyword evidence="1" id="KW-1133">Transmembrane helix</keyword>
<protein>
    <submittedName>
        <fullName evidence="2">Uncharacterized protein</fullName>
    </submittedName>
</protein>
<sequence>MVLVGDDLDFAIAHRFTYRSSPRKGGLISLYVDSLGNYLLLLSWLILKHILPPTGTNTLGGATDVIAVNGEERTDRLAIDGYHKGVNLSVSGWGGDVAI</sequence>
<reference evidence="2 3" key="1">
    <citation type="journal article" date="2024" name="Front. Microbiol.">
        <title>Transcriptomic insights into the dominance of two phototrophs throughout the water column of a tropical hypersaline-alkaline crater lake (Dziani Dzaha, Mayotte).</title>
        <authorList>
            <person name="Duperron S."/>
            <person name="Halary S."/>
            <person name="Bouly J.-P."/>
            <person name="Roussel T."/>
            <person name="Hugoni M."/>
            <person name="Bruto M."/>
            <person name="Oger P."/>
            <person name="Duval C."/>
            <person name="Woo A."/>
            <person name="Jezequiel D."/>
            <person name="Ader M."/>
            <person name="Leboulanger C."/>
            <person name="Agogue H."/>
            <person name="Grossi V."/>
            <person name="Trousselier M."/>
            <person name="Bernard C."/>
        </authorList>
    </citation>
    <scope>NUCLEOTIDE SEQUENCE [LARGE SCALE GENOMIC DNA]</scope>
    <source>
        <strain evidence="2 3">PMC 851.14</strain>
    </source>
</reference>